<dbReference type="Proteomes" id="UP000244066">
    <property type="component" value="Unassembled WGS sequence"/>
</dbReference>
<evidence type="ECO:0000313" key="2">
    <source>
        <dbReference type="EMBL" id="PUA31097.1"/>
    </source>
</evidence>
<gene>
    <name evidence="2" type="ORF">B9J98_07615</name>
</gene>
<dbReference type="AlphaFoldDB" id="A0A2R7Y172"/>
<evidence type="ECO:0000313" key="3">
    <source>
        <dbReference type="Proteomes" id="UP000244066"/>
    </source>
</evidence>
<organism evidence="2 3">
    <name type="scientific">Candidatus Terraquivivens tikiterensis</name>
    <dbReference type="NCBI Taxonomy" id="1980982"/>
    <lineage>
        <taxon>Archaea</taxon>
        <taxon>Nitrososphaerota</taxon>
        <taxon>Candidatus Wolframiiraptoraceae</taxon>
        <taxon>Candidatus Terraquivivens</taxon>
    </lineage>
</organism>
<comment type="caution">
    <text evidence="2">The sequence shown here is derived from an EMBL/GenBank/DDBJ whole genome shotgun (WGS) entry which is preliminary data.</text>
</comment>
<evidence type="ECO:0000256" key="1">
    <source>
        <dbReference type="SAM" id="MobiDB-lite"/>
    </source>
</evidence>
<name>A0A2R7Y172_9ARCH</name>
<proteinExistence type="predicted"/>
<feature type="region of interest" description="Disordered" evidence="1">
    <location>
        <begin position="82"/>
        <end position="102"/>
    </location>
</feature>
<dbReference type="EMBL" id="NDWU01000026">
    <property type="protein sequence ID" value="PUA31097.1"/>
    <property type="molecule type" value="Genomic_DNA"/>
</dbReference>
<sequence>MREGRLEHNMPSRFKLTRLVYRELSGSYPWHSWYVLGAREVATTILKNYRKHKRKGLKAKKPEAKRLVAKIGNQTLKIEDGKLRMPLRHSPRRLGWPSLRAG</sequence>
<accession>A0A2R7Y172</accession>
<protein>
    <submittedName>
        <fullName evidence="2">Uncharacterized protein</fullName>
    </submittedName>
</protein>
<reference evidence="2 3" key="1">
    <citation type="submission" date="2017-04" db="EMBL/GenBank/DDBJ databases">
        <title>Draft Aigarchaeota genome from a New Zealand hot spring.</title>
        <authorList>
            <person name="Reysenbach A.-L."/>
            <person name="Donaho J.A."/>
            <person name="Gerhart J."/>
            <person name="Kelley J.F."/>
            <person name="Kouba K."/>
            <person name="Podar M."/>
            <person name="Stott M."/>
        </authorList>
    </citation>
    <scope>NUCLEOTIDE SEQUENCE [LARGE SCALE GENOMIC DNA]</scope>
    <source>
        <strain evidence="2">NZ13_MG1</strain>
    </source>
</reference>